<dbReference type="CDD" id="cd05811">
    <property type="entry name" value="CBM20_glucoamylase"/>
    <property type="match status" value="1"/>
</dbReference>
<organism evidence="15 16">
    <name type="scientific">Sporormia fimetaria CBS 119925</name>
    <dbReference type="NCBI Taxonomy" id="1340428"/>
    <lineage>
        <taxon>Eukaryota</taxon>
        <taxon>Fungi</taxon>
        <taxon>Dikarya</taxon>
        <taxon>Ascomycota</taxon>
        <taxon>Pezizomycotina</taxon>
        <taxon>Dothideomycetes</taxon>
        <taxon>Pleosporomycetidae</taxon>
        <taxon>Pleosporales</taxon>
        <taxon>Sporormiaceae</taxon>
        <taxon>Sporormia</taxon>
    </lineage>
</organism>
<feature type="signal peptide" evidence="13">
    <location>
        <begin position="1"/>
        <end position="21"/>
    </location>
</feature>
<evidence type="ECO:0000256" key="4">
    <source>
        <dbReference type="ARBA" id="ARBA00022801"/>
    </source>
</evidence>
<dbReference type="PROSITE" id="PS51166">
    <property type="entry name" value="CBM20"/>
    <property type="match status" value="1"/>
</dbReference>
<dbReference type="PANTHER" id="PTHR31616">
    <property type="entry name" value="TREHALASE"/>
    <property type="match status" value="1"/>
</dbReference>
<dbReference type="Pfam" id="PF00686">
    <property type="entry name" value="CBM_20"/>
    <property type="match status" value="1"/>
</dbReference>
<dbReference type="InterPro" id="IPR013783">
    <property type="entry name" value="Ig-like_fold"/>
</dbReference>
<keyword evidence="6 9" id="KW-0119">Carbohydrate metabolism</keyword>
<evidence type="ECO:0000256" key="9">
    <source>
        <dbReference type="PIRNR" id="PIRNR001031"/>
    </source>
</evidence>
<feature type="domain" description="CBM20" evidence="14">
    <location>
        <begin position="495"/>
        <end position="601"/>
    </location>
</feature>
<evidence type="ECO:0000256" key="1">
    <source>
        <dbReference type="ARBA" id="ARBA00001863"/>
    </source>
</evidence>
<evidence type="ECO:0000313" key="15">
    <source>
        <dbReference type="EMBL" id="KAF2743043.1"/>
    </source>
</evidence>
<evidence type="ECO:0000256" key="7">
    <source>
        <dbReference type="ARBA" id="ARBA00023295"/>
    </source>
</evidence>
<evidence type="ECO:0000256" key="5">
    <source>
        <dbReference type="ARBA" id="ARBA00023180"/>
    </source>
</evidence>
<evidence type="ECO:0000256" key="3">
    <source>
        <dbReference type="ARBA" id="ARBA00022729"/>
    </source>
</evidence>
<dbReference type="InterPro" id="IPR008928">
    <property type="entry name" value="6-hairpin_glycosidase_sf"/>
</dbReference>
<dbReference type="InterPro" id="IPR008291">
    <property type="entry name" value="Glucoamylase_SBD"/>
</dbReference>
<evidence type="ECO:0000313" key="16">
    <source>
        <dbReference type="Proteomes" id="UP000799440"/>
    </source>
</evidence>
<keyword evidence="3 13" id="KW-0732">Signal</keyword>
<dbReference type="Pfam" id="PF00723">
    <property type="entry name" value="Glyco_hydro_15"/>
    <property type="match status" value="1"/>
</dbReference>
<keyword evidence="8 9" id="KW-0624">Polysaccharide degradation</keyword>
<dbReference type="OrthoDB" id="6123450at2759"/>
<dbReference type="EC" id="3.2.1.3" evidence="9"/>
<keyword evidence="4 9" id="KW-0378">Hydrolase</keyword>
<dbReference type="GO" id="GO:0000272">
    <property type="term" value="P:polysaccharide catabolic process"/>
    <property type="evidence" value="ECO:0007669"/>
    <property type="project" value="UniProtKB-KW"/>
</dbReference>
<keyword evidence="16" id="KW-1185">Reference proteome</keyword>
<dbReference type="InterPro" id="IPR000165">
    <property type="entry name" value="Glucoamylase"/>
</dbReference>
<reference evidence="15" key="1">
    <citation type="journal article" date="2020" name="Stud. Mycol.">
        <title>101 Dothideomycetes genomes: a test case for predicting lifestyles and emergence of pathogens.</title>
        <authorList>
            <person name="Haridas S."/>
            <person name="Albert R."/>
            <person name="Binder M."/>
            <person name="Bloem J."/>
            <person name="Labutti K."/>
            <person name="Salamov A."/>
            <person name="Andreopoulos B."/>
            <person name="Baker S."/>
            <person name="Barry K."/>
            <person name="Bills G."/>
            <person name="Bluhm B."/>
            <person name="Cannon C."/>
            <person name="Castanera R."/>
            <person name="Culley D."/>
            <person name="Daum C."/>
            <person name="Ezra D."/>
            <person name="Gonzalez J."/>
            <person name="Henrissat B."/>
            <person name="Kuo A."/>
            <person name="Liang C."/>
            <person name="Lipzen A."/>
            <person name="Lutzoni F."/>
            <person name="Magnuson J."/>
            <person name="Mondo S."/>
            <person name="Nolan M."/>
            <person name="Ohm R."/>
            <person name="Pangilinan J."/>
            <person name="Park H.-J."/>
            <person name="Ramirez L."/>
            <person name="Alfaro M."/>
            <person name="Sun H."/>
            <person name="Tritt A."/>
            <person name="Yoshinaga Y."/>
            <person name="Zwiers L.-H."/>
            <person name="Turgeon B."/>
            <person name="Goodwin S."/>
            <person name="Spatafora J."/>
            <person name="Crous P."/>
            <person name="Grigoriev I."/>
        </authorList>
    </citation>
    <scope>NUCLEOTIDE SEQUENCE</scope>
    <source>
        <strain evidence="15">CBS 119925</strain>
    </source>
</reference>
<evidence type="ECO:0000256" key="10">
    <source>
        <dbReference type="PIRSR" id="PIRSR001031-1"/>
    </source>
</evidence>
<dbReference type="PANTHER" id="PTHR31616:SF12">
    <property type="entry name" value="GLUCOAMYLASE"/>
    <property type="match status" value="1"/>
</dbReference>
<comment type="catalytic activity">
    <reaction evidence="1 9">
        <text>Hydrolysis of terminal (1-&gt;4)-linked alpha-D-glucose residues successively from non-reducing ends of the chains with release of beta-D-glucose.</text>
        <dbReference type="EC" id="3.2.1.3"/>
    </reaction>
</comment>
<dbReference type="GO" id="GO:0000324">
    <property type="term" value="C:fungal-type vacuole"/>
    <property type="evidence" value="ECO:0007669"/>
    <property type="project" value="TreeGrafter"/>
</dbReference>
<dbReference type="FunFam" id="2.60.40.10:FF:000552">
    <property type="entry name" value="Related to glucoamylase"/>
    <property type="match status" value="1"/>
</dbReference>
<gene>
    <name evidence="15" type="ORF">M011DRAFT_471757</name>
</gene>
<keyword evidence="5" id="KW-0325">Glycoprotein</keyword>
<accession>A0A6A6UZ69</accession>
<dbReference type="SUPFAM" id="SSF49452">
    <property type="entry name" value="Starch-binding domain-like"/>
    <property type="match status" value="1"/>
</dbReference>
<dbReference type="Gene3D" id="1.50.10.10">
    <property type="match status" value="1"/>
</dbReference>
<dbReference type="FunFam" id="1.50.10.10:FF:000018">
    <property type="entry name" value="Glucoamylase"/>
    <property type="match status" value="1"/>
</dbReference>
<dbReference type="GO" id="GO:2001070">
    <property type="term" value="F:starch binding"/>
    <property type="evidence" value="ECO:0007669"/>
    <property type="project" value="InterPro"/>
</dbReference>
<evidence type="ECO:0000256" key="11">
    <source>
        <dbReference type="PIRSR" id="PIRSR001031-2"/>
    </source>
</evidence>
<feature type="region of interest" description="Disordered" evidence="12">
    <location>
        <begin position="577"/>
        <end position="601"/>
    </location>
</feature>
<evidence type="ECO:0000256" key="13">
    <source>
        <dbReference type="SAM" id="SignalP"/>
    </source>
</evidence>
<dbReference type="Proteomes" id="UP000799440">
    <property type="component" value="Unassembled WGS sequence"/>
</dbReference>
<evidence type="ECO:0000259" key="14">
    <source>
        <dbReference type="PROSITE" id="PS51166"/>
    </source>
</evidence>
<dbReference type="EMBL" id="MU006601">
    <property type="protein sequence ID" value="KAF2743043.1"/>
    <property type="molecule type" value="Genomic_DNA"/>
</dbReference>
<feature type="active site" description="Proton donor" evidence="10">
    <location>
        <position position="221"/>
    </location>
</feature>
<dbReference type="Gene3D" id="2.60.40.10">
    <property type="entry name" value="Immunoglobulins"/>
    <property type="match status" value="1"/>
</dbReference>
<dbReference type="PROSITE" id="PS00820">
    <property type="entry name" value="GLUCOAMYLASE"/>
    <property type="match status" value="1"/>
</dbReference>
<dbReference type="InterPro" id="IPR011613">
    <property type="entry name" value="GH15-like"/>
</dbReference>
<feature type="active site" description="Proton acceptor" evidence="10">
    <location>
        <position position="218"/>
    </location>
</feature>
<dbReference type="InterPro" id="IPR013784">
    <property type="entry name" value="Carb-bd-like_fold"/>
</dbReference>
<dbReference type="InterPro" id="IPR012341">
    <property type="entry name" value="6hp_glycosidase-like_sf"/>
</dbReference>
<dbReference type="PRINTS" id="PR00736">
    <property type="entry name" value="GLHYDRLASE15"/>
</dbReference>
<comment type="similarity">
    <text evidence="2 9">Belongs to the glycosyl hydrolase 15 family.</text>
</comment>
<dbReference type="InterPro" id="IPR046966">
    <property type="entry name" value="Glucoamylase_active_site"/>
</dbReference>
<dbReference type="SUPFAM" id="SSF48208">
    <property type="entry name" value="Six-hairpin glycosidases"/>
    <property type="match status" value="1"/>
</dbReference>
<feature type="compositionally biased region" description="Low complexity" evidence="12">
    <location>
        <begin position="584"/>
        <end position="595"/>
    </location>
</feature>
<proteinExistence type="inferred from homology"/>
<evidence type="ECO:0000256" key="2">
    <source>
        <dbReference type="ARBA" id="ARBA00006188"/>
    </source>
</evidence>
<evidence type="ECO:0000256" key="8">
    <source>
        <dbReference type="ARBA" id="ARBA00023326"/>
    </source>
</evidence>
<name>A0A6A6UZ69_9PLEO</name>
<dbReference type="InterPro" id="IPR034836">
    <property type="entry name" value="CBM20_glucoamylase"/>
</dbReference>
<dbReference type="InterPro" id="IPR002044">
    <property type="entry name" value="CBM20"/>
</dbReference>
<feature type="binding site" evidence="11">
    <location>
        <position position="162"/>
    </location>
    <ligand>
        <name>substrate</name>
    </ligand>
</feature>
<keyword evidence="7 9" id="KW-0326">Glycosidase</keyword>
<evidence type="ECO:0000256" key="12">
    <source>
        <dbReference type="SAM" id="MobiDB-lite"/>
    </source>
</evidence>
<sequence>MQQRTIHLFLVIMILSTPLRALSAGLVLQCATASPFVNYQRRQTGLDAYIETQSALSIKGVLANIGPDGSKVAGAAAGAVIASPTKFDPDYFYTWTRDAALTYKMLVERFIAGDSSLRTKIDQYVSAQAILQGVSNPSGGPTTGGLGEPKFNADLTAFTGSWGRPQRDGPPLRATALILYANWLIANGGRTQALNTVWPVISKDLAYTAKYWNQTGFDLWEEVSGSSFFTIAASHRALVEGSALATALGQPCNGCAAAAPQVLCFAQTFWNGAYVDSNINVNEGRSGKDANSILSSIHTFDPTSACTDATFQPCSPRALANHKAVTDSFRTVYPINRGIAQGKAVAVGRYNEDVYYGGQPWYLTTTAAAEQLYAALYQWDKLGSLSVTSVSLPFFRDLVPSVAPGTYAKGSATYNSLTSAVKAYADGYMAVVQKYTPSNGALAEQYEKSTGAQLSARDLTWSYAAFLTAVERRKSIVPPSWNEPANNIPPTTCSGTPACNARMTFNVRIRTVPGENIYVTGQLTQLGNWDPNSAQLLSAGRYTDSDPLWSATLDLPSETVFEYKYIKKTANGQVVWESDPNRRTTSSAGCGSSGTLNDNWR</sequence>
<evidence type="ECO:0000256" key="6">
    <source>
        <dbReference type="ARBA" id="ARBA00023277"/>
    </source>
</evidence>
<dbReference type="GO" id="GO:0004339">
    <property type="term" value="F:glucan 1,4-alpha-glucosidase activity"/>
    <property type="evidence" value="ECO:0007669"/>
    <property type="project" value="UniProtKB-EC"/>
</dbReference>
<protein>
    <recommendedName>
        <fullName evidence="9">Glucoamylase</fullName>
        <ecNumber evidence="9">3.2.1.3</ecNumber>
    </recommendedName>
    <alternativeName>
        <fullName evidence="9">1,4-alpha-D-glucan glucohydrolase</fullName>
    </alternativeName>
    <alternativeName>
        <fullName evidence="9">Glucan 1,4-alpha-glucosidase</fullName>
    </alternativeName>
</protein>
<dbReference type="SMART" id="SM01065">
    <property type="entry name" value="CBM_2"/>
    <property type="match status" value="1"/>
</dbReference>
<dbReference type="AlphaFoldDB" id="A0A6A6UZ69"/>
<feature type="chain" id="PRO_5025591269" description="Glucoamylase" evidence="13">
    <location>
        <begin position="22"/>
        <end position="601"/>
    </location>
</feature>
<dbReference type="PIRSF" id="PIRSF001031">
    <property type="entry name" value="Glu-a-glcsd_SBD"/>
    <property type="match status" value="1"/>
</dbReference>